<dbReference type="Gramene" id="Kaladp0071s0292.2.v1.1">
    <property type="protein sequence ID" value="Kaladp0071s0292.2.v1.1"/>
    <property type="gene ID" value="Kaladp0071s0292.v1.1"/>
</dbReference>
<evidence type="ECO:0000256" key="3">
    <source>
        <dbReference type="ARBA" id="ARBA00022833"/>
    </source>
</evidence>
<feature type="compositionally biased region" description="Polar residues" evidence="5">
    <location>
        <begin position="361"/>
        <end position="372"/>
    </location>
</feature>
<feature type="compositionally biased region" description="Basic and acidic residues" evidence="5">
    <location>
        <begin position="800"/>
        <end position="810"/>
    </location>
</feature>
<reference evidence="7" key="1">
    <citation type="submission" date="2021-01" db="UniProtKB">
        <authorList>
            <consortium name="EnsemblPlants"/>
        </authorList>
    </citation>
    <scope>IDENTIFICATION</scope>
</reference>
<organism evidence="7 8">
    <name type="scientific">Kalanchoe fedtschenkoi</name>
    <name type="common">Lavender scallops</name>
    <name type="synonym">South American air plant</name>
    <dbReference type="NCBI Taxonomy" id="63787"/>
    <lineage>
        <taxon>Eukaryota</taxon>
        <taxon>Viridiplantae</taxon>
        <taxon>Streptophyta</taxon>
        <taxon>Embryophyta</taxon>
        <taxon>Tracheophyta</taxon>
        <taxon>Spermatophyta</taxon>
        <taxon>Magnoliopsida</taxon>
        <taxon>eudicotyledons</taxon>
        <taxon>Gunneridae</taxon>
        <taxon>Pentapetalae</taxon>
        <taxon>Saxifragales</taxon>
        <taxon>Crassulaceae</taxon>
        <taxon>Kalanchoe</taxon>
    </lineage>
</organism>
<evidence type="ECO:0000256" key="2">
    <source>
        <dbReference type="ARBA" id="ARBA00022771"/>
    </source>
</evidence>
<feature type="compositionally biased region" description="Polar residues" evidence="5">
    <location>
        <begin position="661"/>
        <end position="673"/>
    </location>
</feature>
<feature type="compositionally biased region" description="Basic and acidic residues" evidence="5">
    <location>
        <begin position="648"/>
        <end position="659"/>
    </location>
</feature>
<dbReference type="PANTHER" id="PTHR37393">
    <property type="entry name" value="AT-RICH INTERACTIVE DOMAIN-CONTAINING PROTEIN 1A-LIKE"/>
    <property type="match status" value="1"/>
</dbReference>
<feature type="region of interest" description="Disordered" evidence="5">
    <location>
        <begin position="408"/>
        <end position="429"/>
    </location>
</feature>
<feature type="compositionally biased region" description="Polar residues" evidence="5">
    <location>
        <begin position="782"/>
        <end position="794"/>
    </location>
</feature>
<feature type="compositionally biased region" description="Polar residues" evidence="5">
    <location>
        <begin position="304"/>
        <end position="318"/>
    </location>
</feature>
<dbReference type="PROSITE" id="PS00518">
    <property type="entry name" value="ZF_RING_1"/>
    <property type="match status" value="1"/>
</dbReference>
<dbReference type="Proteomes" id="UP000594263">
    <property type="component" value="Unplaced"/>
</dbReference>
<dbReference type="SUPFAM" id="SSF49599">
    <property type="entry name" value="TRAF domain-like"/>
    <property type="match status" value="1"/>
</dbReference>
<dbReference type="InterPro" id="IPR013083">
    <property type="entry name" value="Znf_RING/FYVE/PHD"/>
</dbReference>
<dbReference type="Gramene" id="Kaladp0071s0292.1.v1.1">
    <property type="protein sequence ID" value="Kaladp0071s0292.1.v1.1"/>
    <property type="gene ID" value="Kaladp0071s0292.v1.1"/>
</dbReference>
<dbReference type="EnsemblPlants" id="Kaladp0071s0292.3.v1.1">
    <property type="protein sequence ID" value="Kaladp0071s0292.3.v1.1"/>
    <property type="gene ID" value="Kaladp0071s0292.v1.1"/>
</dbReference>
<dbReference type="EnsemblPlants" id="Kaladp0071s0292.1.v1.1">
    <property type="protein sequence ID" value="Kaladp0071s0292.1.v1.1"/>
    <property type="gene ID" value="Kaladp0071s0292.v1.1"/>
</dbReference>
<name>A0A7N0ULX6_KALFE</name>
<evidence type="ECO:0000256" key="4">
    <source>
        <dbReference type="PROSITE-ProRule" id="PRU00175"/>
    </source>
</evidence>
<dbReference type="Gramene" id="Kaladp0071s0292.3.v1.1">
    <property type="protein sequence ID" value="Kaladp0071s0292.3.v1.1"/>
    <property type="gene ID" value="Kaladp0071s0292.v1.1"/>
</dbReference>
<feature type="compositionally biased region" description="Polar residues" evidence="5">
    <location>
        <begin position="832"/>
        <end position="847"/>
    </location>
</feature>
<accession>A0A7N0ULX6</accession>
<keyword evidence="2 4" id="KW-0863">Zinc-finger</keyword>
<keyword evidence="8" id="KW-1185">Reference proteome</keyword>
<dbReference type="InterPro" id="IPR017907">
    <property type="entry name" value="Znf_RING_CS"/>
</dbReference>
<dbReference type="PROSITE" id="PS50089">
    <property type="entry name" value="ZF_RING_2"/>
    <property type="match status" value="1"/>
</dbReference>
<keyword evidence="1" id="KW-0479">Metal-binding</keyword>
<feature type="region of interest" description="Disordered" evidence="5">
    <location>
        <begin position="782"/>
        <end position="864"/>
    </location>
</feature>
<dbReference type="InterPro" id="IPR001841">
    <property type="entry name" value="Znf_RING"/>
</dbReference>
<evidence type="ECO:0000259" key="6">
    <source>
        <dbReference type="PROSITE" id="PS50089"/>
    </source>
</evidence>
<dbReference type="SUPFAM" id="SSF57850">
    <property type="entry name" value="RING/U-box"/>
    <property type="match status" value="1"/>
</dbReference>
<feature type="compositionally biased region" description="Polar residues" evidence="5">
    <location>
        <begin position="610"/>
        <end position="621"/>
    </location>
</feature>
<dbReference type="GO" id="GO:0008270">
    <property type="term" value="F:zinc ion binding"/>
    <property type="evidence" value="ECO:0007669"/>
    <property type="project" value="UniProtKB-KW"/>
</dbReference>
<evidence type="ECO:0000313" key="7">
    <source>
        <dbReference type="EnsemblPlants" id="Kaladp0071s0292.1.v1.1"/>
    </source>
</evidence>
<feature type="compositionally biased region" description="Polar residues" evidence="5">
    <location>
        <begin position="274"/>
        <end position="287"/>
    </location>
</feature>
<sequence>MGFDNECIPNIQYLAGEYFCPVCRMLVYPNEAIQSQCTHLYCKPCLMYVISTTRACPYDGYLVTQEDSKPLLESNKTLAETIGKIVVRCLYHRSGCTWQGTLSDCPSHCSACAFGNSPVVCNRCAIQIVHRQVQEHAQTCPGVQSQAQPGEGFLTSTASTITNQMQVSVHGATASSQAQASHIAAAVVPGKVPSQAAISNPDFPPVAQAAQPVSDLSLQQQHYPQYAGYDSYLQHYQQYHQQHGVQQYQEQQIQNPPLRPQLQVHSLPTPAAQPHTQGQILSQQQPQAVLHTEPPALPMPLAQNHPQSQAIAAGQQQPHPMIHPQSHIHSQSHSLARPPLLNQPQLHPHAPPHSQLHPQQVSIPHQQNQAQAQARIHLHAHSSVQPQQVHSQTYPSQTNYLTQYRPVHTTPGHHSYSLQSQSGITQQPGLHSYLQGDLQQQQQQRAVPVQSQVSQQIMNPTQILGLNQQRPSVLPSSNEHQIVPTGQQQNFAQQLDFMMHHHPSVQVIGQPSAPQYQQQQVPVTVLTPMHSQLRTYVPPVMPRQFGAVMQPQQNVAFPHSELPYQSQSQVGRTRVQLQEYPVTNGGVNQKSLTPGGSGQHSDTQIRSDSHPQTVAEQQSTYLQPVVRAQSDPNYMSAENSAARVRLEGRETPTVDDKSSEAFPSTSASRTGAPSNEKGLKDERMNHSEELISVGGSGSDANDFKEGDPNKVESEIMDPQSNLSANGTDERFSTVALVSEKYESKASVEGRMSDSKLRLVHQSHNPPEVPQSNINQTSLNHGLTQQTSQLTSVSGLQPGKVTDHSLRDPSDVRQPSGNHGTQFRRVTGVPSEPETSLIPSSVVHSAPSNHMPPLVSQSTGPFPPVLDPDGRLTVKASPYAFEERTSMSTGLSANSRSSFDGNQPYFHHSVSGSSANPTTASLKSGPNWLNAAGWHDERFRAPQDKIPQEEGSQRVFKEDLMQFPRLPAMVSEHFRKQGQIFSSMPYVRDSFGFNMIPRPLDKALYGLCHDEHVQPGTFPEDNRPDLRRDFRSTPSMYGHHLRVPLSGSNIEHPNMSAHTVGYGDSRADFRLGIDGKDHNLFAPVKPFNLSSQSAELSFINSKSLNLPPHLHRGSYSGQAYNAELAGHGSIPPPPSGIGFRSNFLPTENRPYVSDLELSDNLRKRNTVNMGWCRICKVDCETVEGLDLHSQTREHQRMSMDMVLKIKQQNSKRQKLISND</sequence>
<proteinExistence type="predicted"/>
<protein>
    <recommendedName>
        <fullName evidence="6">RING-type domain-containing protein</fullName>
    </recommendedName>
</protein>
<dbReference type="EnsemblPlants" id="Kaladp0071s0292.2.v1.1">
    <property type="protein sequence ID" value="Kaladp0071s0292.2.v1.1"/>
    <property type="gene ID" value="Kaladp0071s0292.v1.1"/>
</dbReference>
<feature type="region of interest" description="Disordered" evidence="5">
    <location>
        <begin position="584"/>
        <end position="621"/>
    </location>
</feature>
<evidence type="ECO:0000313" key="8">
    <source>
        <dbReference type="Proteomes" id="UP000594263"/>
    </source>
</evidence>
<dbReference type="AlphaFoldDB" id="A0A7N0ULX6"/>
<keyword evidence="3" id="KW-0862">Zinc</keyword>
<feature type="compositionally biased region" description="Low complexity" evidence="5">
    <location>
        <begin position="322"/>
        <end position="360"/>
    </location>
</feature>
<feature type="compositionally biased region" description="Polar residues" evidence="5">
    <location>
        <begin position="416"/>
        <end position="429"/>
    </location>
</feature>
<evidence type="ECO:0000256" key="1">
    <source>
        <dbReference type="ARBA" id="ARBA00022723"/>
    </source>
</evidence>
<dbReference type="Gene3D" id="3.30.40.10">
    <property type="entry name" value="Zinc/RING finger domain, C3HC4 (zinc finger)"/>
    <property type="match status" value="1"/>
</dbReference>
<feature type="region of interest" description="Disordered" evidence="5">
    <location>
        <begin position="261"/>
        <end position="374"/>
    </location>
</feature>
<feature type="compositionally biased region" description="Polar residues" evidence="5">
    <location>
        <begin position="585"/>
        <end position="602"/>
    </location>
</feature>
<feature type="region of interest" description="Disordered" evidence="5">
    <location>
        <begin position="648"/>
        <end position="684"/>
    </location>
</feature>
<feature type="domain" description="RING-type" evidence="6">
    <location>
        <begin position="20"/>
        <end position="59"/>
    </location>
</feature>
<evidence type="ECO:0000256" key="5">
    <source>
        <dbReference type="SAM" id="MobiDB-lite"/>
    </source>
</evidence>
<dbReference type="PANTHER" id="PTHR37393:SF1">
    <property type="entry name" value="AT-RICH INTERACTIVE DOMAIN-CONTAINING PROTEIN 1A-LIKE"/>
    <property type="match status" value="1"/>
</dbReference>